<accession>A0A9P8BR17</accession>
<name>A0A9P8BR17_9FUNG</name>
<keyword evidence="3" id="KW-1185">Reference proteome</keyword>
<evidence type="ECO:0000313" key="3">
    <source>
        <dbReference type="Proteomes" id="UP000707451"/>
    </source>
</evidence>
<feature type="region of interest" description="Disordered" evidence="1">
    <location>
        <begin position="78"/>
        <end position="103"/>
    </location>
</feature>
<sequence length="130" mass="15288">MIFTTPFKMGLNIWSRIGFQVKNGILYCPWTDELNDGPNGNINNNNIHNNNDTGIFEQDSLSDQLAELNQQAYTQLEYERARREEETSHRRKEQRKRDFEDAEEELRNNGRMIGELMNKKSKTCSLKTPF</sequence>
<reference evidence="2" key="1">
    <citation type="submission" date="2021-06" db="EMBL/GenBank/DDBJ databases">
        <title>Genome Sequence of Mortierella hyaline Strain SCG-10, a Cold-Adapted, Nitrate-Reducing Fungus Isolated from Soil in Minnesota, USA.</title>
        <authorList>
            <person name="Aldossari N."/>
        </authorList>
    </citation>
    <scope>NUCLEOTIDE SEQUENCE</scope>
    <source>
        <strain evidence="2">SCG-10</strain>
    </source>
</reference>
<dbReference type="OrthoDB" id="10478206at2759"/>
<protein>
    <submittedName>
        <fullName evidence="2">Uncharacterized protein</fullName>
    </submittedName>
</protein>
<dbReference type="Proteomes" id="UP000707451">
    <property type="component" value="Unassembled WGS sequence"/>
</dbReference>
<dbReference type="EMBL" id="JAHRHY010000013">
    <property type="protein sequence ID" value="KAG9064541.1"/>
    <property type="molecule type" value="Genomic_DNA"/>
</dbReference>
<gene>
    <name evidence="2" type="ORF">KI688_002799</name>
</gene>
<proteinExistence type="predicted"/>
<organism evidence="2 3">
    <name type="scientific">Linnemannia hyalina</name>
    <dbReference type="NCBI Taxonomy" id="64524"/>
    <lineage>
        <taxon>Eukaryota</taxon>
        <taxon>Fungi</taxon>
        <taxon>Fungi incertae sedis</taxon>
        <taxon>Mucoromycota</taxon>
        <taxon>Mortierellomycotina</taxon>
        <taxon>Mortierellomycetes</taxon>
        <taxon>Mortierellales</taxon>
        <taxon>Mortierellaceae</taxon>
        <taxon>Linnemannia</taxon>
    </lineage>
</organism>
<feature type="compositionally biased region" description="Basic and acidic residues" evidence="1">
    <location>
        <begin position="78"/>
        <end position="88"/>
    </location>
</feature>
<evidence type="ECO:0000256" key="1">
    <source>
        <dbReference type="SAM" id="MobiDB-lite"/>
    </source>
</evidence>
<dbReference type="AlphaFoldDB" id="A0A9P8BR17"/>
<evidence type="ECO:0000313" key="2">
    <source>
        <dbReference type="EMBL" id="KAG9064541.1"/>
    </source>
</evidence>
<comment type="caution">
    <text evidence="2">The sequence shown here is derived from an EMBL/GenBank/DDBJ whole genome shotgun (WGS) entry which is preliminary data.</text>
</comment>